<keyword evidence="3" id="KW-0227">DNA damage</keyword>
<evidence type="ECO:0000313" key="7">
    <source>
        <dbReference type="EMBL" id="MFC0475877.1"/>
    </source>
</evidence>
<keyword evidence="6" id="KW-0234">DNA repair</keyword>
<evidence type="ECO:0000256" key="3">
    <source>
        <dbReference type="ARBA" id="ARBA00022763"/>
    </source>
</evidence>
<keyword evidence="8" id="KW-1185">Reference proteome</keyword>
<dbReference type="InterPro" id="IPR036237">
    <property type="entry name" value="Xyl_isomerase-like_sf"/>
</dbReference>
<dbReference type="Pfam" id="PF03851">
    <property type="entry name" value="UvdE"/>
    <property type="match status" value="1"/>
</dbReference>
<evidence type="ECO:0000256" key="6">
    <source>
        <dbReference type="ARBA" id="ARBA00023204"/>
    </source>
</evidence>
<evidence type="ECO:0000256" key="2">
    <source>
        <dbReference type="ARBA" id="ARBA00022759"/>
    </source>
</evidence>
<dbReference type="PANTHER" id="PTHR31290">
    <property type="entry name" value="UV-DAMAGE ENDONUCLEASE"/>
    <property type="match status" value="1"/>
</dbReference>
<accession>A0ABV6KSB3</accession>
<dbReference type="PANTHER" id="PTHR31290:SF5">
    <property type="entry name" value="UV-DAMAGE ENDONUCLEASE"/>
    <property type="match status" value="1"/>
</dbReference>
<proteinExistence type="predicted"/>
<reference evidence="7 8" key="1">
    <citation type="submission" date="2024-09" db="EMBL/GenBank/DDBJ databases">
        <authorList>
            <person name="Sun Q."/>
            <person name="Mori K."/>
        </authorList>
    </citation>
    <scope>NUCLEOTIDE SEQUENCE [LARGE SCALE GENOMIC DNA]</scope>
    <source>
        <strain evidence="7 8">CGMCC 1.9126</strain>
    </source>
</reference>
<comment type="caution">
    <text evidence="7">The sequence shown here is derived from an EMBL/GenBank/DDBJ whole genome shotgun (WGS) entry which is preliminary data.</text>
</comment>
<evidence type="ECO:0000256" key="5">
    <source>
        <dbReference type="ARBA" id="ARBA00022801"/>
    </source>
</evidence>
<evidence type="ECO:0000256" key="4">
    <source>
        <dbReference type="ARBA" id="ARBA00022769"/>
    </source>
</evidence>
<name>A0ABV6KSB3_9BACI</name>
<dbReference type="NCBIfam" id="TIGR00629">
    <property type="entry name" value="uvde"/>
    <property type="match status" value="1"/>
</dbReference>
<keyword evidence="2 7" id="KW-0255">Endonuclease</keyword>
<dbReference type="Gene3D" id="3.20.20.150">
    <property type="entry name" value="Divalent-metal-dependent TIM barrel enzymes"/>
    <property type="match status" value="1"/>
</dbReference>
<sequence>MKIRFGYVSTALSLWEASPARALTFTRYKQLPASEREEKLMAVTGENIFNTLRMVCYNIAHGIQVYRLSSSIAPLSTHPEVNWDFVTPFRKEWQELGDLIRRHQMRVSFHPNQYTLFTSPREEVTKNAVIDMDYHYRMLEAMGVEKEGVLNIHVGGAYGDKTQSLKRFHENIQSLPSHIKEVTTLENDDKTYTTEETLSVCQKEGIRLVFDYHHHMANLSDEPLDTLLPKVFQTWEGCSLKPKIHISSPKSEKMYRAHADYADLEYVMPLIDLLRSMNVDVDFMIEAKAKDMACLKLVEDISRIRGVKRVGGAAIEWK</sequence>
<keyword evidence="1" id="KW-0540">Nuclease</keyword>
<evidence type="ECO:0000313" key="8">
    <source>
        <dbReference type="Proteomes" id="UP001589738"/>
    </source>
</evidence>
<keyword evidence="4" id="KW-0228">DNA excision</keyword>
<dbReference type="RefSeq" id="WP_160545885.1">
    <property type="nucleotide sequence ID" value="NZ_JBHLUU010000032.1"/>
</dbReference>
<dbReference type="SUPFAM" id="SSF51658">
    <property type="entry name" value="Xylose isomerase-like"/>
    <property type="match status" value="1"/>
</dbReference>
<dbReference type="GO" id="GO:0004519">
    <property type="term" value="F:endonuclease activity"/>
    <property type="evidence" value="ECO:0007669"/>
    <property type="project" value="UniProtKB-KW"/>
</dbReference>
<dbReference type="EMBL" id="JBHLUU010000032">
    <property type="protein sequence ID" value="MFC0475877.1"/>
    <property type="molecule type" value="Genomic_DNA"/>
</dbReference>
<organism evidence="7 8">
    <name type="scientific">Robertmurraya beringensis</name>
    <dbReference type="NCBI Taxonomy" id="641660"/>
    <lineage>
        <taxon>Bacteria</taxon>
        <taxon>Bacillati</taxon>
        <taxon>Bacillota</taxon>
        <taxon>Bacilli</taxon>
        <taxon>Bacillales</taxon>
        <taxon>Bacillaceae</taxon>
        <taxon>Robertmurraya</taxon>
    </lineage>
</organism>
<dbReference type="InterPro" id="IPR004601">
    <property type="entry name" value="UvdE"/>
</dbReference>
<gene>
    <name evidence="7" type="primary">uvsE</name>
    <name evidence="7" type="ORF">ACFFHF_11535</name>
</gene>
<protein>
    <submittedName>
        <fullName evidence="7">UV DNA damage repair endonuclease UvsE</fullName>
    </submittedName>
</protein>
<evidence type="ECO:0000256" key="1">
    <source>
        <dbReference type="ARBA" id="ARBA00022722"/>
    </source>
</evidence>
<dbReference type="Proteomes" id="UP001589738">
    <property type="component" value="Unassembled WGS sequence"/>
</dbReference>
<keyword evidence="5" id="KW-0378">Hydrolase</keyword>